<evidence type="ECO:0000313" key="1">
    <source>
        <dbReference type="EMBL" id="SUJ25748.1"/>
    </source>
</evidence>
<evidence type="ECO:0000313" key="2">
    <source>
        <dbReference type="Proteomes" id="UP000254893"/>
    </source>
</evidence>
<reference evidence="1 2" key="1">
    <citation type="submission" date="2018-06" db="EMBL/GenBank/DDBJ databases">
        <authorList>
            <consortium name="Pathogen Informatics"/>
            <person name="Doyle S."/>
        </authorList>
    </citation>
    <scope>NUCLEOTIDE SEQUENCE [LARGE SCALE GENOMIC DNA]</scope>
    <source>
        <strain evidence="1 2">NCTC11388</strain>
    </source>
</reference>
<dbReference type="AlphaFoldDB" id="A0A380CRA1"/>
<dbReference type="Proteomes" id="UP000254893">
    <property type="component" value="Unassembled WGS sequence"/>
</dbReference>
<gene>
    <name evidence="1" type="ORF">NCTC11388_03798</name>
</gene>
<accession>A0A380CRA1</accession>
<organism evidence="1 2">
    <name type="scientific">Sphingobacterium spiritivorum</name>
    <name type="common">Flavobacterium spiritivorum</name>
    <dbReference type="NCBI Taxonomy" id="258"/>
    <lineage>
        <taxon>Bacteria</taxon>
        <taxon>Pseudomonadati</taxon>
        <taxon>Bacteroidota</taxon>
        <taxon>Sphingobacteriia</taxon>
        <taxon>Sphingobacteriales</taxon>
        <taxon>Sphingobacteriaceae</taxon>
        <taxon>Sphingobacterium</taxon>
    </lineage>
</organism>
<sequence length="44" mass="5030">MILPIKPFDGQYCETTATGTLLRQLDIELSESGIYGFSFYRRTP</sequence>
<protein>
    <submittedName>
        <fullName evidence="1">Uncharacterized protein</fullName>
    </submittedName>
</protein>
<name>A0A380CRA1_SPHSI</name>
<proteinExistence type="predicted"/>
<dbReference type="EMBL" id="UGYW01000002">
    <property type="protein sequence ID" value="SUJ25748.1"/>
    <property type="molecule type" value="Genomic_DNA"/>
</dbReference>